<dbReference type="PROSITE" id="PS50932">
    <property type="entry name" value="HTH_LACI_2"/>
    <property type="match status" value="1"/>
</dbReference>
<dbReference type="InterPro" id="IPR000843">
    <property type="entry name" value="HTH_LacI"/>
</dbReference>
<dbReference type="Gene3D" id="3.40.50.2300">
    <property type="match status" value="2"/>
</dbReference>
<dbReference type="GO" id="GO:0000976">
    <property type="term" value="F:transcription cis-regulatory region binding"/>
    <property type="evidence" value="ECO:0007669"/>
    <property type="project" value="TreeGrafter"/>
</dbReference>
<dbReference type="SUPFAM" id="SSF47413">
    <property type="entry name" value="lambda repressor-like DNA-binding domains"/>
    <property type="match status" value="1"/>
</dbReference>
<evidence type="ECO:0000256" key="2">
    <source>
        <dbReference type="ARBA" id="ARBA00023125"/>
    </source>
</evidence>
<dbReference type="GO" id="GO:0003700">
    <property type="term" value="F:DNA-binding transcription factor activity"/>
    <property type="evidence" value="ECO:0007669"/>
    <property type="project" value="TreeGrafter"/>
</dbReference>
<dbReference type="InterPro" id="IPR028082">
    <property type="entry name" value="Peripla_BP_I"/>
</dbReference>
<dbReference type="Gene3D" id="1.10.260.40">
    <property type="entry name" value="lambda repressor-like DNA-binding domains"/>
    <property type="match status" value="1"/>
</dbReference>
<proteinExistence type="predicted"/>
<evidence type="ECO:0000313" key="5">
    <source>
        <dbReference type="EMBL" id="RLQ94021.1"/>
    </source>
</evidence>
<keyword evidence="1" id="KW-0805">Transcription regulation</keyword>
<evidence type="ECO:0000313" key="6">
    <source>
        <dbReference type="Proteomes" id="UP000276770"/>
    </source>
</evidence>
<dbReference type="OrthoDB" id="9775106at2"/>
<dbReference type="Pfam" id="PF00356">
    <property type="entry name" value="LacI"/>
    <property type="match status" value="1"/>
</dbReference>
<dbReference type="SUPFAM" id="SSF53822">
    <property type="entry name" value="Periplasmic binding protein-like I"/>
    <property type="match status" value="1"/>
</dbReference>
<organism evidence="5 6">
    <name type="scientific">Falsibacillus albus</name>
    <dbReference type="NCBI Taxonomy" id="2478915"/>
    <lineage>
        <taxon>Bacteria</taxon>
        <taxon>Bacillati</taxon>
        <taxon>Bacillota</taxon>
        <taxon>Bacilli</taxon>
        <taxon>Bacillales</taxon>
        <taxon>Bacillaceae</taxon>
        <taxon>Falsibacillus</taxon>
    </lineage>
</organism>
<dbReference type="InterPro" id="IPR046335">
    <property type="entry name" value="LacI/GalR-like_sensor"/>
</dbReference>
<keyword evidence="6" id="KW-1185">Reference proteome</keyword>
<dbReference type="CDD" id="cd01392">
    <property type="entry name" value="HTH_LacI"/>
    <property type="match status" value="1"/>
</dbReference>
<gene>
    <name evidence="5" type="ORF">D9X91_15410</name>
</gene>
<protein>
    <submittedName>
        <fullName evidence="5">LacI family transcriptional regulator</fullName>
    </submittedName>
</protein>
<dbReference type="CDD" id="cd06267">
    <property type="entry name" value="PBP1_LacI_sugar_binding-like"/>
    <property type="match status" value="1"/>
</dbReference>
<accession>A0A3L7JWH7</accession>
<keyword evidence="3" id="KW-0804">Transcription</keyword>
<evidence type="ECO:0000259" key="4">
    <source>
        <dbReference type="PROSITE" id="PS50932"/>
    </source>
</evidence>
<dbReference type="PROSITE" id="PS00356">
    <property type="entry name" value="HTH_LACI_1"/>
    <property type="match status" value="1"/>
</dbReference>
<evidence type="ECO:0000256" key="3">
    <source>
        <dbReference type="ARBA" id="ARBA00023163"/>
    </source>
</evidence>
<dbReference type="InterPro" id="IPR010982">
    <property type="entry name" value="Lambda_DNA-bd_dom_sf"/>
</dbReference>
<dbReference type="RefSeq" id="WP_121681537.1">
    <property type="nucleotide sequence ID" value="NZ_RCVZ01000011.1"/>
</dbReference>
<dbReference type="PANTHER" id="PTHR30146:SF109">
    <property type="entry name" value="HTH-TYPE TRANSCRIPTIONAL REGULATOR GALS"/>
    <property type="match status" value="1"/>
</dbReference>
<reference evidence="5 6" key="1">
    <citation type="submission" date="2018-10" db="EMBL/GenBank/DDBJ databases">
        <title>Falsibacillus sp. genome draft.</title>
        <authorList>
            <person name="Shi S."/>
        </authorList>
    </citation>
    <scope>NUCLEOTIDE SEQUENCE [LARGE SCALE GENOMIC DNA]</scope>
    <source>
        <strain evidence="5 6">GY 10110</strain>
    </source>
</reference>
<dbReference type="Proteomes" id="UP000276770">
    <property type="component" value="Unassembled WGS sequence"/>
</dbReference>
<evidence type="ECO:0000256" key="1">
    <source>
        <dbReference type="ARBA" id="ARBA00023015"/>
    </source>
</evidence>
<dbReference type="Pfam" id="PF13377">
    <property type="entry name" value="Peripla_BP_3"/>
    <property type="match status" value="1"/>
</dbReference>
<dbReference type="AlphaFoldDB" id="A0A3L7JWH7"/>
<dbReference type="PRINTS" id="PR00036">
    <property type="entry name" value="HTHLACI"/>
</dbReference>
<comment type="caution">
    <text evidence="5">The sequence shown here is derived from an EMBL/GenBank/DDBJ whole genome shotgun (WGS) entry which is preliminary data.</text>
</comment>
<sequence length="346" mass="38588">MSKVTIKDVARESGVSISTVSNALNGVDVLNPATKDHILEVAKRLNYVPNLNGKLLKSGESKMLGFLTTSISGPYFYVLAEAMARMSEKLGYGFSIVIAKDKQVILSNILGRRVDGVIIFEELMIDDNDVATMEKEQVHAVFLDRVIQKETMGSVIFDSYFSGYEAAKYLISLGHQKIAYIAGVDTMYDSVQRQKGYLAALEEHHFEVDEDYILQGYFEEEGSYNAVKTFIHLHQEKVPDAFLAGNDLSAIGCIKALKSEGYQVPDDISVMGFDDINLAQYFSPPLTTVKNQIARQGRLAIEHLVQMIQREEKGKIQMLKGEIVVRHSSSLKLDKDFVWKAAAAEK</sequence>
<dbReference type="PANTHER" id="PTHR30146">
    <property type="entry name" value="LACI-RELATED TRANSCRIPTIONAL REPRESSOR"/>
    <property type="match status" value="1"/>
</dbReference>
<dbReference type="SMART" id="SM00354">
    <property type="entry name" value="HTH_LACI"/>
    <property type="match status" value="1"/>
</dbReference>
<name>A0A3L7JWH7_9BACI</name>
<dbReference type="EMBL" id="RCVZ01000011">
    <property type="protein sequence ID" value="RLQ94021.1"/>
    <property type="molecule type" value="Genomic_DNA"/>
</dbReference>
<keyword evidence="2" id="KW-0238">DNA-binding</keyword>
<feature type="domain" description="HTH lacI-type" evidence="4">
    <location>
        <begin position="4"/>
        <end position="58"/>
    </location>
</feature>